<feature type="transmembrane region" description="Helical" evidence="1">
    <location>
        <begin position="12"/>
        <end position="34"/>
    </location>
</feature>
<organism evidence="2 3">
    <name type="scientific">Vallitalea pronyensis</name>
    <dbReference type="NCBI Taxonomy" id="1348613"/>
    <lineage>
        <taxon>Bacteria</taxon>
        <taxon>Bacillati</taxon>
        <taxon>Bacillota</taxon>
        <taxon>Clostridia</taxon>
        <taxon>Lachnospirales</taxon>
        <taxon>Vallitaleaceae</taxon>
        <taxon>Vallitalea</taxon>
    </lineage>
</organism>
<proteinExistence type="predicted"/>
<dbReference type="KEGG" id="vpy:HZI73_07675"/>
<evidence type="ECO:0000256" key="1">
    <source>
        <dbReference type="SAM" id="Phobius"/>
    </source>
</evidence>
<protein>
    <submittedName>
        <fullName evidence="2">Uncharacterized protein</fullName>
    </submittedName>
</protein>
<name>A0A8J8MIB1_9FIRM</name>
<feature type="transmembrane region" description="Helical" evidence="1">
    <location>
        <begin position="76"/>
        <end position="94"/>
    </location>
</feature>
<dbReference type="Proteomes" id="UP000683246">
    <property type="component" value="Chromosome"/>
</dbReference>
<dbReference type="EMBL" id="CP058649">
    <property type="protein sequence ID" value="QUI22185.1"/>
    <property type="molecule type" value="Genomic_DNA"/>
</dbReference>
<reference evidence="2" key="1">
    <citation type="submission" date="2020-07" db="EMBL/GenBank/DDBJ databases">
        <title>Vallitalea pronyensis genome.</title>
        <authorList>
            <person name="Postec A."/>
        </authorList>
    </citation>
    <scope>NUCLEOTIDE SEQUENCE</scope>
    <source>
        <strain evidence="2">FatNI3</strain>
    </source>
</reference>
<feature type="transmembrane region" description="Helical" evidence="1">
    <location>
        <begin position="106"/>
        <end position="128"/>
    </location>
</feature>
<feature type="transmembrane region" description="Helical" evidence="1">
    <location>
        <begin position="46"/>
        <end position="64"/>
    </location>
</feature>
<keyword evidence="1" id="KW-0472">Membrane</keyword>
<keyword evidence="1" id="KW-1133">Transmembrane helix</keyword>
<dbReference type="AlphaFoldDB" id="A0A8J8MIB1"/>
<evidence type="ECO:0000313" key="3">
    <source>
        <dbReference type="Proteomes" id="UP000683246"/>
    </source>
</evidence>
<keyword evidence="1" id="KW-0812">Transmembrane</keyword>
<accession>A0A8J8MIB1</accession>
<gene>
    <name evidence="2" type="ORF">HZI73_07675</name>
</gene>
<dbReference type="RefSeq" id="WP_212697665.1">
    <property type="nucleotide sequence ID" value="NZ_CP058649.1"/>
</dbReference>
<evidence type="ECO:0000313" key="2">
    <source>
        <dbReference type="EMBL" id="QUI22185.1"/>
    </source>
</evidence>
<sequence>MMEHSMSKTYRIAKIVSVYLLITGLGFLVSGAYYTKMISHTGTDPVLINLSGMTHFFIGMTILVNHFQWKKPLQIAVTLLGLMYTLKGVVLIVVPELGLQANNNPAQVPAFMSIIWIIVGLAIGYFAFFGKRYEKN</sequence>
<keyword evidence="3" id="KW-1185">Reference proteome</keyword>